<feature type="region of interest" description="Disordered" evidence="1">
    <location>
        <begin position="38"/>
        <end position="273"/>
    </location>
</feature>
<feature type="compositionally biased region" description="Basic and acidic residues" evidence="1">
    <location>
        <begin position="1"/>
        <end position="10"/>
    </location>
</feature>
<sequence>MKERERKINKDINFNTTKIKQKQPKEWKEYYDDDYSIDEDRKYRKQAQTERIPFRKEKHDVNHNKPEKNNVSRFTQVLPKFPKKKNFRFRRASNSSDESSSSISRGKSITSSEQEMDYSNSDRSSSSSSDERRSYQLSISPLNDVEQITKGSSGIQNGRHRTKHRSQKRSTSYHRVASQKKQQRKSSIGRNNHAQQRDHAHGVQSAIPISMRPMLQNDLRKKQNKQNRERFAHSSRRSEARSPRGSPDDYDSNGEDDIIHSRNKKHERKNGRR</sequence>
<protein>
    <submittedName>
        <fullName evidence="2">Uncharacterized protein</fullName>
    </submittedName>
</protein>
<comment type="caution">
    <text evidence="2">The sequence shown here is derived from an EMBL/GenBank/DDBJ whole genome shotgun (WGS) entry which is preliminary data.</text>
</comment>
<feature type="compositionally biased region" description="Low complexity" evidence="1">
    <location>
        <begin position="93"/>
        <end position="128"/>
    </location>
</feature>
<feature type="compositionally biased region" description="Basic residues" evidence="1">
    <location>
        <begin position="261"/>
        <end position="273"/>
    </location>
</feature>
<gene>
    <name evidence="2" type="ORF">EZS28_011718</name>
</gene>
<dbReference type="Proteomes" id="UP000324800">
    <property type="component" value="Unassembled WGS sequence"/>
</dbReference>
<feature type="compositionally biased region" description="Polar residues" evidence="1">
    <location>
        <begin position="185"/>
        <end position="194"/>
    </location>
</feature>
<feature type="compositionally biased region" description="Basic and acidic residues" evidence="1">
    <location>
        <begin position="218"/>
        <end position="242"/>
    </location>
</feature>
<feature type="compositionally biased region" description="Basic residues" evidence="1">
    <location>
        <begin position="158"/>
        <end position="184"/>
    </location>
</feature>
<reference evidence="2 3" key="1">
    <citation type="submission" date="2019-03" db="EMBL/GenBank/DDBJ databases">
        <title>Single cell metagenomics reveals metabolic interactions within the superorganism composed of flagellate Streblomastix strix and complex community of Bacteroidetes bacteria on its surface.</title>
        <authorList>
            <person name="Treitli S.C."/>
            <person name="Kolisko M."/>
            <person name="Husnik F."/>
            <person name="Keeling P."/>
            <person name="Hampl V."/>
        </authorList>
    </citation>
    <scope>NUCLEOTIDE SEQUENCE [LARGE SCALE GENOMIC DNA]</scope>
    <source>
        <strain evidence="2">ST1C</strain>
    </source>
</reference>
<proteinExistence type="predicted"/>
<organism evidence="2 3">
    <name type="scientific">Streblomastix strix</name>
    <dbReference type="NCBI Taxonomy" id="222440"/>
    <lineage>
        <taxon>Eukaryota</taxon>
        <taxon>Metamonada</taxon>
        <taxon>Preaxostyla</taxon>
        <taxon>Oxymonadida</taxon>
        <taxon>Streblomastigidae</taxon>
        <taxon>Streblomastix</taxon>
    </lineage>
</organism>
<name>A0A5J4WCR8_9EUKA</name>
<evidence type="ECO:0000256" key="1">
    <source>
        <dbReference type="SAM" id="MobiDB-lite"/>
    </source>
</evidence>
<dbReference type="AlphaFoldDB" id="A0A5J4WCR8"/>
<feature type="compositionally biased region" description="Basic and acidic residues" evidence="1">
    <location>
        <begin position="52"/>
        <end position="70"/>
    </location>
</feature>
<dbReference type="EMBL" id="SNRW01002440">
    <property type="protein sequence ID" value="KAA6392758.1"/>
    <property type="molecule type" value="Genomic_DNA"/>
</dbReference>
<evidence type="ECO:0000313" key="2">
    <source>
        <dbReference type="EMBL" id="KAA6392758.1"/>
    </source>
</evidence>
<evidence type="ECO:0000313" key="3">
    <source>
        <dbReference type="Proteomes" id="UP000324800"/>
    </source>
</evidence>
<feature type="compositionally biased region" description="Basic residues" evidence="1">
    <location>
        <begin position="81"/>
        <end position="91"/>
    </location>
</feature>
<accession>A0A5J4WCR8</accession>
<feature type="region of interest" description="Disordered" evidence="1">
    <location>
        <begin position="1"/>
        <end position="26"/>
    </location>
</feature>